<dbReference type="EMBL" id="LAZR01021944">
    <property type="protein sequence ID" value="KKL83579.1"/>
    <property type="molecule type" value="Genomic_DNA"/>
</dbReference>
<evidence type="ECO:0000313" key="1">
    <source>
        <dbReference type="EMBL" id="KKL83579.1"/>
    </source>
</evidence>
<sequence>MEKEEKRIEYHKFEISSAQFFVA</sequence>
<proteinExistence type="predicted"/>
<reference evidence="1" key="1">
    <citation type="journal article" date="2015" name="Nature">
        <title>Complex archaea that bridge the gap between prokaryotes and eukaryotes.</title>
        <authorList>
            <person name="Spang A."/>
            <person name="Saw J.H."/>
            <person name="Jorgensen S.L."/>
            <person name="Zaremba-Niedzwiedzka K."/>
            <person name="Martijn J."/>
            <person name="Lind A.E."/>
            <person name="van Eijk R."/>
            <person name="Schleper C."/>
            <person name="Guy L."/>
            <person name="Ettema T.J."/>
        </authorList>
    </citation>
    <scope>NUCLEOTIDE SEQUENCE</scope>
</reference>
<organism evidence="1">
    <name type="scientific">marine sediment metagenome</name>
    <dbReference type="NCBI Taxonomy" id="412755"/>
    <lineage>
        <taxon>unclassified sequences</taxon>
        <taxon>metagenomes</taxon>
        <taxon>ecological metagenomes</taxon>
    </lineage>
</organism>
<gene>
    <name evidence="1" type="ORF">LCGC14_1973350</name>
</gene>
<accession>A0A0F9FB09</accession>
<dbReference type="AlphaFoldDB" id="A0A0F9FB09"/>
<comment type="caution">
    <text evidence="1">The sequence shown here is derived from an EMBL/GenBank/DDBJ whole genome shotgun (WGS) entry which is preliminary data.</text>
</comment>
<protein>
    <submittedName>
        <fullName evidence="1">Uncharacterized protein</fullName>
    </submittedName>
</protein>
<feature type="non-terminal residue" evidence="1">
    <location>
        <position position="23"/>
    </location>
</feature>
<name>A0A0F9FB09_9ZZZZ</name>